<accession>A0A0U5H2S2</accession>
<gene>
    <name evidence="1" type="ORF">HHUB_1535</name>
</gene>
<dbReference type="EMBL" id="LN831302">
    <property type="protein sequence ID" value="CQH49554.1"/>
    <property type="molecule type" value="Genomic_DNA"/>
</dbReference>
<dbReference type="KEGG" id="hhb:Hhub_1535"/>
<evidence type="ECO:0000313" key="2">
    <source>
        <dbReference type="Proteomes" id="UP000066737"/>
    </source>
</evidence>
<organism evidence="1 2">
    <name type="scientific">Halobacterium hubeiense</name>
    <dbReference type="NCBI Taxonomy" id="1407499"/>
    <lineage>
        <taxon>Archaea</taxon>
        <taxon>Methanobacteriati</taxon>
        <taxon>Methanobacteriota</taxon>
        <taxon>Stenosarchaea group</taxon>
        <taxon>Halobacteria</taxon>
        <taxon>Halobacteriales</taxon>
        <taxon>Halobacteriaceae</taxon>
        <taxon>Halobacterium</taxon>
    </lineage>
</organism>
<evidence type="ECO:0000313" key="1">
    <source>
        <dbReference type="EMBL" id="CQH49554.1"/>
    </source>
</evidence>
<dbReference type="Proteomes" id="UP000066737">
    <property type="component" value="Chromosome I"/>
</dbReference>
<sequence length="56" mass="6327">MSGSADIATYTRFLPSIRSRTTTAKYPWQRLHRYIYIDNIVGYLSTSPSPSVDGSQ</sequence>
<reference evidence="2" key="1">
    <citation type="journal article" date="2016" name="Environ. Microbiol.">
        <title>The complete genome of a viable archaeum isolated from 123-million-year-old rock salt.</title>
        <authorList>
            <person name="Jaakkola S.T."/>
            <person name="Pfeiffer F."/>
            <person name="Ravantti J.J."/>
            <person name="Guo Q."/>
            <person name="Liu Y."/>
            <person name="Chen X."/>
            <person name="Ma H."/>
            <person name="Yang C."/>
            <person name="Oksanen H.M."/>
            <person name="Bamford D.H."/>
        </authorList>
    </citation>
    <scope>NUCLEOTIDE SEQUENCE</scope>
    <source>
        <strain evidence="2">JI20-1</strain>
    </source>
</reference>
<dbReference type="AlphaFoldDB" id="A0A0U5H2S2"/>
<dbReference type="STRING" id="1407499.HHUB_1535"/>
<name>A0A0U5H2S2_9EURY</name>
<protein>
    <submittedName>
        <fullName evidence="1">Uncharacterized protein</fullName>
    </submittedName>
</protein>
<keyword evidence="2" id="KW-1185">Reference proteome</keyword>
<proteinExistence type="predicted"/>